<protein>
    <submittedName>
        <fullName evidence="1">Glucosamine-6-phosphate deaminase-like protein</fullName>
    </submittedName>
    <submittedName>
        <fullName evidence="3">N-acetylglucosaminylphosphatidylinositol deacetylase</fullName>
    </submittedName>
    <submittedName>
        <fullName evidence="2">PIG-L family deacetylase</fullName>
    </submittedName>
</protein>
<evidence type="ECO:0000313" key="2">
    <source>
        <dbReference type="EMBL" id="MDB9137534.1"/>
    </source>
</evidence>
<dbReference type="InterPro" id="IPR024078">
    <property type="entry name" value="LmbE-like_dom_sf"/>
</dbReference>
<organism evidence="1 4">
    <name type="scientific">Parabacteroides distasonis</name>
    <dbReference type="NCBI Taxonomy" id="823"/>
    <lineage>
        <taxon>Bacteria</taxon>
        <taxon>Pseudomonadati</taxon>
        <taxon>Bacteroidota</taxon>
        <taxon>Bacteroidia</taxon>
        <taxon>Bacteroidales</taxon>
        <taxon>Tannerellaceae</taxon>
        <taxon>Parabacteroides</taxon>
    </lineage>
</organism>
<evidence type="ECO:0000313" key="3">
    <source>
        <dbReference type="EMBL" id="MRY60436.1"/>
    </source>
</evidence>
<dbReference type="Proteomes" id="UP001211522">
    <property type="component" value="Unassembled WGS sequence"/>
</dbReference>
<dbReference type="Proteomes" id="UP000463337">
    <property type="component" value="Unassembled WGS sequence"/>
</dbReference>
<dbReference type="EMBL" id="CYXP01000015">
    <property type="protein sequence ID" value="CUN33228.1"/>
    <property type="molecule type" value="Genomic_DNA"/>
</dbReference>
<dbReference type="PANTHER" id="PTHR12993:SF11">
    <property type="entry name" value="N-ACETYLGLUCOSAMINYL-PHOSPHATIDYLINOSITOL DE-N-ACETYLASE"/>
    <property type="match status" value="1"/>
</dbReference>
<sequence length="215" mass="24393">MKEKKKVLVISVHPDDETLGCGGSILKHLGQGDEVHCVFITGGNIYQRQLIDNINALYGFTSIITLDFKELHLHEMLNELIEALSKIVSIVQAQVLYIPNRSDAHSDHRAVFSAIMACSKNFRYPFIEQILMCEVISETDFAPILGENTFSPNYFIDISEVFIKKIEILKMFGSELLPYPMTRNQSAIEALNRYRGTLINAEYAEAFMSIKTIVR</sequence>
<accession>A0A173W4U6</accession>
<reference evidence="3 5" key="2">
    <citation type="journal article" date="2019" name="Nat. Med.">
        <title>A library of human gut bacterial isolates paired with longitudinal multiomics data enables mechanistic microbiome research.</title>
        <authorList>
            <person name="Poyet M."/>
            <person name="Groussin M."/>
            <person name="Gibbons S.M."/>
            <person name="Avila-Pacheco J."/>
            <person name="Jiang X."/>
            <person name="Kearney S.M."/>
            <person name="Perrotta A.R."/>
            <person name="Berdy B."/>
            <person name="Zhao S."/>
            <person name="Lieberman T.D."/>
            <person name="Swanson P.K."/>
            <person name="Smith M."/>
            <person name="Roesemann S."/>
            <person name="Alexander J.E."/>
            <person name="Rich S.A."/>
            <person name="Livny J."/>
            <person name="Vlamakis H."/>
            <person name="Clish C."/>
            <person name="Bullock K."/>
            <person name="Deik A."/>
            <person name="Scott J."/>
            <person name="Pierce K.A."/>
            <person name="Xavier R.J."/>
            <person name="Alm E.J."/>
        </authorList>
    </citation>
    <scope>NUCLEOTIDE SEQUENCE [LARGE SCALE GENOMIC DNA]</scope>
    <source>
        <strain evidence="3 5">BIOML-A41</strain>
    </source>
</reference>
<name>A0A173W4U6_PARDI</name>
<dbReference type="EMBL" id="JAQMPX010000024">
    <property type="protein sequence ID" value="MDB9137534.1"/>
    <property type="molecule type" value="Genomic_DNA"/>
</dbReference>
<evidence type="ECO:0000313" key="5">
    <source>
        <dbReference type="Proteomes" id="UP000463337"/>
    </source>
</evidence>
<evidence type="ECO:0000313" key="1">
    <source>
        <dbReference type="EMBL" id="CUN33228.1"/>
    </source>
</evidence>
<dbReference type="Proteomes" id="UP000095591">
    <property type="component" value="Unassembled WGS sequence"/>
</dbReference>
<reference evidence="2" key="3">
    <citation type="submission" date="2023-01" db="EMBL/GenBank/DDBJ databases">
        <title>Human gut microbiome strain richness.</title>
        <authorList>
            <person name="Chen-Liaw A."/>
        </authorList>
    </citation>
    <scope>NUCLEOTIDE SEQUENCE</scope>
    <source>
        <strain evidence="2">D35st1_E5_D35t1_190705</strain>
    </source>
</reference>
<proteinExistence type="predicted"/>
<dbReference type="RefSeq" id="WP_005865695.1">
    <property type="nucleotide sequence ID" value="NZ_AP019729.1"/>
</dbReference>
<dbReference type="SUPFAM" id="SSF102588">
    <property type="entry name" value="LmbE-like"/>
    <property type="match status" value="1"/>
</dbReference>
<dbReference type="Pfam" id="PF02585">
    <property type="entry name" value="PIG-L"/>
    <property type="match status" value="1"/>
</dbReference>
<dbReference type="EMBL" id="WKLT01000034">
    <property type="protein sequence ID" value="MRY60436.1"/>
    <property type="molecule type" value="Genomic_DNA"/>
</dbReference>
<dbReference type="InterPro" id="IPR003737">
    <property type="entry name" value="GlcNAc_PI_deacetylase-related"/>
</dbReference>
<dbReference type="AlphaFoldDB" id="A0A173W4U6"/>
<dbReference type="Gene3D" id="3.40.50.10320">
    <property type="entry name" value="LmbE-like"/>
    <property type="match status" value="1"/>
</dbReference>
<evidence type="ECO:0000313" key="4">
    <source>
        <dbReference type="Proteomes" id="UP000095591"/>
    </source>
</evidence>
<dbReference type="PANTHER" id="PTHR12993">
    <property type="entry name" value="N-ACETYLGLUCOSAMINYL-PHOSPHATIDYLINOSITOL DE-N-ACETYLASE-RELATED"/>
    <property type="match status" value="1"/>
</dbReference>
<dbReference type="GO" id="GO:0016811">
    <property type="term" value="F:hydrolase activity, acting on carbon-nitrogen (but not peptide) bonds, in linear amides"/>
    <property type="evidence" value="ECO:0007669"/>
    <property type="project" value="TreeGrafter"/>
</dbReference>
<reference evidence="1 4" key="1">
    <citation type="submission" date="2015-09" db="EMBL/GenBank/DDBJ databases">
        <authorList>
            <consortium name="Pathogen Informatics"/>
        </authorList>
    </citation>
    <scope>NUCLEOTIDE SEQUENCE [LARGE SCALE GENOMIC DNA]</scope>
    <source>
        <strain evidence="1 4">2789STDY5608872</strain>
    </source>
</reference>
<gene>
    <name evidence="1" type="ORF">ERS852429_04316</name>
    <name evidence="3" type="ORF">GKD59_21540</name>
    <name evidence="2" type="ORF">PN612_03290</name>
</gene>